<organism evidence="6 7">
    <name type="scientific">Spiribacter vilamensis</name>
    <dbReference type="NCBI Taxonomy" id="531306"/>
    <lineage>
        <taxon>Bacteria</taxon>
        <taxon>Pseudomonadati</taxon>
        <taxon>Pseudomonadota</taxon>
        <taxon>Gammaproteobacteria</taxon>
        <taxon>Chromatiales</taxon>
        <taxon>Ectothiorhodospiraceae</taxon>
        <taxon>Spiribacter</taxon>
    </lineage>
</organism>
<comment type="caution">
    <text evidence="6">The sequence shown here is derived from an EMBL/GenBank/DDBJ whole genome shotgun (WGS) entry which is preliminary data.</text>
</comment>
<dbReference type="PRINTS" id="PR00039">
    <property type="entry name" value="HTHLYSR"/>
</dbReference>
<keyword evidence="3" id="KW-0238">DNA-binding</keyword>
<dbReference type="EMBL" id="SHLI01000001">
    <property type="protein sequence ID" value="RZU99658.1"/>
    <property type="molecule type" value="Genomic_DNA"/>
</dbReference>
<dbReference type="SUPFAM" id="SSF46785">
    <property type="entry name" value="Winged helix' DNA-binding domain"/>
    <property type="match status" value="1"/>
</dbReference>
<dbReference type="FunFam" id="1.10.10.10:FF:000001">
    <property type="entry name" value="LysR family transcriptional regulator"/>
    <property type="match status" value="1"/>
</dbReference>
<dbReference type="PROSITE" id="PS50931">
    <property type="entry name" value="HTH_LYSR"/>
    <property type="match status" value="1"/>
</dbReference>
<dbReference type="Gene3D" id="1.10.10.10">
    <property type="entry name" value="Winged helix-like DNA-binding domain superfamily/Winged helix DNA-binding domain"/>
    <property type="match status" value="1"/>
</dbReference>
<dbReference type="InterPro" id="IPR000847">
    <property type="entry name" value="LysR_HTH_N"/>
</dbReference>
<dbReference type="GO" id="GO:0003700">
    <property type="term" value="F:DNA-binding transcription factor activity"/>
    <property type="evidence" value="ECO:0007669"/>
    <property type="project" value="InterPro"/>
</dbReference>
<dbReference type="Proteomes" id="UP000292298">
    <property type="component" value="Unassembled WGS sequence"/>
</dbReference>
<evidence type="ECO:0000313" key="6">
    <source>
        <dbReference type="EMBL" id="RZU99658.1"/>
    </source>
</evidence>
<dbReference type="InterPro" id="IPR005119">
    <property type="entry name" value="LysR_subst-bd"/>
</dbReference>
<dbReference type="GO" id="GO:0003677">
    <property type="term" value="F:DNA binding"/>
    <property type="evidence" value="ECO:0007669"/>
    <property type="project" value="UniProtKB-KW"/>
</dbReference>
<keyword evidence="4" id="KW-0804">Transcription</keyword>
<proteinExistence type="inferred from homology"/>
<dbReference type="InterPro" id="IPR036390">
    <property type="entry name" value="WH_DNA-bd_sf"/>
</dbReference>
<dbReference type="Pfam" id="PF03466">
    <property type="entry name" value="LysR_substrate"/>
    <property type="match status" value="1"/>
</dbReference>
<keyword evidence="2" id="KW-0805">Transcription regulation</keyword>
<accession>A0A4Q8D2N0</accession>
<dbReference type="InterPro" id="IPR058163">
    <property type="entry name" value="LysR-type_TF_proteobact-type"/>
</dbReference>
<dbReference type="CDD" id="cd08422">
    <property type="entry name" value="PBP2_CrgA_like"/>
    <property type="match status" value="1"/>
</dbReference>
<reference evidence="6 7" key="1">
    <citation type="submission" date="2019-02" db="EMBL/GenBank/DDBJ databases">
        <title>Genomic Encyclopedia of Type Strains, Phase IV (KMG-IV): sequencing the most valuable type-strain genomes for metagenomic binning, comparative biology and taxonomic classification.</title>
        <authorList>
            <person name="Goeker M."/>
        </authorList>
    </citation>
    <scope>NUCLEOTIDE SEQUENCE [LARGE SCALE GENOMIC DNA]</scope>
    <source>
        <strain evidence="6 7">DSM 21056</strain>
    </source>
</reference>
<keyword evidence="7" id="KW-1185">Reference proteome</keyword>
<gene>
    <name evidence="6" type="ORF">EV698_1953</name>
</gene>
<dbReference type="FunFam" id="3.40.190.290:FF:000001">
    <property type="entry name" value="Transcriptional regulator, LysR family"/>
    <property type="match status" value="1"/>
</dbReference>
<dbReference type="PANTHER" id="PTHR30537">
    <property type="entry name" value="HTH-TYPE TRANSCRIPTIONAL REGULATOR"/>
    <property type="match status" value="1"/>
</dbReference>
<evidence type="ECO:0000256" key="3">
    <source>
        <dbReference type="ARBA" id="ARBA00023125"/>
    </source>
</evidence>
<protein>
    <submittedName>
        <fullName evidence="6">LysR family transcriptional regulator</fullName>
    </submittedName>
</protein>
<evidence type="ECO:0000256" key="4">
    <source>
        <dbReference type="ARBA" id="ARBA00023163"/>
    </source>
</evidence>
<dbReference type="InterPro" id="IPR036388">
    <property type="entry name" value="WH-like_DNA-bd_sf"/>
</dbReference>
<dbReference type="RefSeq" id="WP_130503869.1">
    <property type="nucleotide sequence ID" value="NZ_SHLI01000001.1"/>
</dbReference>
<name>A0A4Q8D2N0_9GAMM</name>
<evidence type="ECO:0000256" key="2">
    <source>
        <dbReference type="ARBA" id="ARBA00023015"/>
    </source>
</evidence>
<dbReference type="PANTHER" id="PTHR30537:SF5">
    <property type="entry name" value="HTH-TYPE TRANSCRIPTIONAL ACTIVATOR TTDR-RELATED"/>
    <property type="match status" value="1"/>
</dbReference>
<dbReference type="AlphaFoldDB" id="A0A4Q8D2N0"/>
<dbReference type="Pfam" id="PF00126">
    <property type="entry name" value="HTH_1"/>
    <property type="match status" value="1"/>
</dbReference>
<feature type="domain" description="HTH lysR-type" evidence="5">
    <location>
        <begin position="1"/>
        <end position="59"/>
    </location>
</feature>
<evidence type="ECO:0000256" key="1">
    <source>
        <dbReference type="ARBA" id="ARBA00009437"/>
    </source>
</evidence>
<dbReference type="OrthoDB" id="8885940at2"/>
<dbReference type="Gene3D" id="3.40.190.290">
    <property type="match status" value="1"/>
</dbReference>
<sequence>MDQAAEMQMFVRAVDRGSFSSAARDLDLTPSAVSKQIRRLEDRLGVRLFNRTTRRVSLTEVGSAYYERCSRIIQEIQEAEEAVTALNENPRGTLRVAATVAFGRVEVLPRIQEFLERYPELNIEFELTDRQVDLIEEGIDVAIQWREQMDDPSLVARRLCVNRRIICASPDYIARHGAPATPEELLSHNCLTLYEVSQFNDWAFEDPAQGHRTLHVKGNFRANTADALYEAALAGVGLARLSTWLVMPAIRRGDLVPVLPQYPHERSAYFLLYPHRRHLSRKVRAFVDFLVEVFTPVPPWEREGVEFTEAEWRERIERG</sequence>
<evidence type="ECO:0000313" key="7">
    <source>
        <dbReference type="Proteomes" id="UP000292298"/>
    </source>
</evidence>
<comment type="similarity">
    <text evidence="1">Belongs to the LysR transcriptional regulatory family.</text>
</comment>
<dbReference type="SUPFAM" id="SSF53850">
    <property type="entry name" value="Periplasmic binding protein-like II"/>
    <property type="match status" value="1"/>
</dbReference>
<evidence type="ECO:0000259" key="5">
    <source>
        <dbReference type="PROSITE" id="PS50931"/>
    </source>
</evidence>